<accession>X7FF64</accession>
<dbReference type="InterPro" id="IPR036102">
    <property type="entry name" value="OsmC/Ohrsf"/>
</dbReference>
<dbReference type="SUPFAM" id="SSF82784">
    <property type="entry name" value="OsmC-like"/>
    <property type="match status" value="1"/>
</dbReference>
<protein>
    <submittedName>
        <fullName evidence="2">Peroxiredoxin</fullName>
    </submittedName>
</protein>
<reference evidence="2 3" key="1">
    <citation type="submission" date="2014-01" db="EMBL/GenBank/DDBJ databases">
        <title>Roseivivax isoporae LMG 25204 Genome Sequencing.</title>
        <authorList>
            <person name="Lai Q."/>
            <person name="Li G."/>
            <person name="Shao Z."/>
        </authorList>
    </citation>
    <scope>NUCLEOTIDE SEQUENCE [LARGE SCALE GENOMIC DNA]</scope>
    <source>
        <strain evidence="2 3">LMG 25204</strain>
    </source>
</reference>
<evidence type="ECO:0000313" key="3">
    <source>
        <dbReference type="Proteomes" id="UP000023430"/>
    </source>
</evidence>
<dbReference type="NCBIfam" id="TIGR03562">
    <property type="entry name" value="osmo_induc_OsmC"/>
    <property type="match status" value="1"/>
</dbReference>
<dbReference type="PANTHER" id="PTHR42830:SF1">
    <property type="entry name" value="OSMOTICALLY INDUCIBLE FAMILY PROTEIN"/>
    <property type="match status" value="1"/>
</dbReference>
<dbReference type="Gene3D" id="3.30.300.20">
    <property type="match status" value="1"/>
</dbReference>
<comment type="caution">
    <text evidence="2">The sequence shown here is derived from an EMBL/GenBank/DDBJ whole genome shotgun (WGS) entry which is preliminary data.</text>
</comment>
<organism evidence="2 3">
    <name type="scientific">Roseivivax isoporae LMG 25204</name>
    <dbReference type="NCBI Taxonomy" id="1449351"/>
    <lineage>
        <taxon>Bacteria</taxon>
        <taxon>Pseudomonadati</taxon>
        <taxon>Pseudomonadota</taxon>
        <taxon>Alphaproteobacteria</taxon>
        <taxon>Rhodobacterales</taxon>
        <taxon>Roseobacteraceae</taxon>
        <taxon>Roseivivax</taxon>
    </lineage>
</organism>
<dbReference type="GO" id="GO:0006979">
    <property type="term" value="P:response to oxidative stress"/>
    <property type="evidence" value="ECO:0007669"/>
    <property type="project" value="InterPro"/>
</dbReference>
<dbReference type="InterPro" id="IPR015946">
    <property type="entry name" value="KH_dom-like_a/b"/>
</dbReference>
<dbReference type="GO" id="GO:0004601">
    <property type="term" value="F:peroxidase activity"/>
    <property type="evidence" value="ECO:0007669"/>
    <property type="project" value="InterPro"/>
</dbReference>
<dbReference type="STRING" id="1449351.RISW2_07905"/>
<dbReference type="InterPro" id="IPR003718">
    <property type="entry name" value="OsmC/Ohr_fam"/>
</dbReference>
<dbReference type="eggNOG" id="COG1764">
    <property type="taxonomic scope" value="Bacteria"/>
</dbReference>
<evidence type="ECO:0000256" key="1">
    <source>
        <dbReference type="SAM" id="MobiDB-lite"/>
    </source>
</evidence>
<name>X7FF64_9RHOB</name>
<proteinExistence type="predicted"/>
<dbReference type="EMBL" id="JAME01000002">
    <property type="protein sequence ID" value="ETX30721.1"/>
    <property type="molecule type" value="Genomic_DNA"/>
</dbReference>
<gene>
    <name evidence="2" type="ORF">RISW2_07905</name>
</gene>
<feature type="region of interest" description="Disordered" evidence="1">
    <location>
        <begin position="1"/>
        <end position="27"/>
    </location>
</feature>
<dbReference type="RefSeq" id="WP_043765764.1">
    <property type="nucleotide sequence ID" value="NZ_JAME01000002.1"/>
</dbReference>
<dbReference type="Proteomes" id="UP000023430">
    <property type="component" value="Unassembled WGS sequence"/>
</dbReference>
<dbReference type="PANTHER" id="PTHR42830">
    <property type="entry name" value="OSMOTICALLY INDUCIBLE FAMILY PROTEIN"/>
    <property type="match status" value="1"/>
</dbReference>
<dbReference type="OrthoDB" id="9807532at2"/>
<sequence length="144" mass="14880">MINKSGSAKWSGDLKSGKGHVSTESGVLNDTPYGFNTRFEGQAGSNPEELVGAAHAACYSMALSMILGQHDATPDEIATKATVSLEQVDGGFSVTKIHLDVTAKVPGMSEEDFAKAANAAKEGCPISKLYAGGTAEITMDAKLA</sequence>
<dbReference type="PATRIC" id="fig|1449351.3.peg.383"/>
<dbReference type="AlphaFoldDB" id="X7FF64"/>
<evidence type="ECO:0000313" key="2">
    <source>
        <dbReference type="EMBL" id="ETX30721.1"/>
    </source>
</evidence>
<dbReference type="InterPro" id="IPR019904">
    <property type="entry name" value="Peroxiredoxin_OsmC"/>
</dbReference>
<dbReference type="Pfam" id="PF02566">
    <property type="entry name" value="OsmC"/>
    <property type="match status" value="1"/>
</dbReference>
<keyword evidence="3" id="KW-1185">Reference proteome</keyword>
<dbReference type="InterPro" id="IPR052707">
    <property type="entry name" value="OsmC_Ohr_Peroxiredoxin"/>
</dbReference>